<reference evidence="3" key="1">
    <citation type="journal article" date="2019" name="Int. J. Syst. Evol. Microbiol.">
        <title>The Global Catalogue of Microorganisms (GCM) 10K type strain sequencing project: providing services to taxonomists for standard genome sequencing and annotation.</title>
        <authorList>
            <consortium name="The Broad Institute Genomics Platform"/>
            <consortium name="The Broad Institute Genome Sequencing Center for Infectious Disease"/>
            <person name="Wu L."/>
            <person name="Ma J."/>
        </authorList>
    </citation>
    <scope>NUCLEOTIDE SEQUENCE [LARGE SCALE GENOMIC DNA]</scope>
    <source>
        <strain evidence="3">CCUG 59778</strain>
    </source>
</reference>
<evidence type="ECO:0000313" key="3">
    <source>
        <dbReference type="Proteomes" id="UP001596157"/>
    </source>
</evidence>
<dbReference type="Proteomes" id="UP001596157">
    <property type="component" value="Unassembled WGS sequence"/>
</dbReference>
<accession>A0ABW0EN80</accession>
<evidence type="ECO:0000313" key="2">
    <source>
        <dbReference type="EMBL" id="MFC5287596.1"/>
    </source>
</evidence>
<protein>
    <submittedName>
        <fullName evidence="2">Uncharacterized protein</fullName>
    </submittedName>
</protein>
<sequence length="75" mass="8206">MVSEFETRKDTVQELTESAADHVGRIAQIIAGAVRDIAREVGDWATDVIEMNEASRRARADDRAPDAPVVVNDTP</sequence>
<feature type="compositionally biased region" description="Basic and acidic residues" evidence="1">
    <location>
        <begin position="56"/>
        <end position="65"/>
    </location>
</feature>
<feature type="region of interest" description="Disordered" evidence="1">
    <location>
        <begin position="56"/>
        <end position="75"/>
    </location>
</feature>
<dbReference type="RefSeq" id="WP_378246725.1">
    <property type="nucleotide sequence ID" value="NZ_JBHSKF010000004.1"/>
</dbReference>
<dbReference type="EMBL" id="JBHSKF010000004">
    <property type="protein sequence ID" value="MFC5287596.1"/>
    <property type="molecule type" value="Genomic_DNA"/>
</dbReference>
<organism evidence="2 3">
    <name type="scientific">Actinokineospora guangxiensis</name>
    <dbReference type="NCBI Taxonomy" id="1490288"/>
    <lineage>
        <taxon>Bacteria</taxon>
        <taxon>Bacillati</taxon>
        <taxon>Actinomycetota</taxon>
        <taxon>Actinomycetes</taxon>
        <taxon>Pseudonocardiales</taxon>
        <taxon>Pseudonocardiaceae</taxon>
        <taxon>Actinokineospora</taxon>
    </lineage>
</organism>
<feature type="compositionally biased region" description="Low complexity" evidence="1">
    <location>
        <begin position="66"/>
        <end position="75"/>
    </location>
</feature>
<gene>
    <name evidence="2" type="ORF">ACFPM7_11095</name>
</gene>
<keyword evidence="3" id="KW-1185">Reference proteome</keyword>
<proteinExistence type="predicted"/>
<comment type="caution">
    <text evidence="2">The sequence shown here is derived from an EMBL/GenBank/DDBJ whole genome shotgun (WGS) entry which is preliminary data.</text>
</comment>
<name>A0ABW0EN80_9PSEU</name>
<evidence type="ECO:0000256" key="1">
    <source>
        <dbReference type="SAM" id="MobiDB-lite"/>
    </source>
</evidence>